<protein>
    <submittedName>
        <fullName evidence="8">Cytochrome b</fullName>
    </submittedName>
</protein>
<dbReference type="eggNOG" id="COG3658">
    <property type="taxonomic scope" value="Bacteria"/>
</dbReference>
<dbReference type="Pfam" id="PF01292">
    <property type="entry name" value="Ni_hydr_CYTB"/>
    <property type="match status" value="1"/>
</dbReference>
<feature type="transmembrane region" description="Helical" evidence="6">
    <location>
        <begin position="157"/>
        <end position="179"/>
    </location>
</feature>
<evidence type="ECO:0000259" key="7">
    <source>
        <dbReference type="Pfam" id="PF01292"/>
    </source>
</evidence>
<feature type="transmembrane region" description="Helical" evidence="6">
    <location>
        <begin position="107"/>
        <end position="129"/>
    </location>
</feature>
<name>I3CBN6_9GAMM</name>
<feature type="domain" description="Cytochrome b561 bacterial/Ni-hydrogenase" evidence="7">
    <location>
        <begin position="15"/>
        <end position="189"/>
    </location>
</feature>
<feature type="transmembrane region" description="Helical" evidence="6">
    <location>
        <begin position="210"/>
        <end position="231"/>
    </location>
</feature>
<dbReference type="PANTHER" id="PTHR30485:SF2">
    <property type="entry name" value="BLL0597 PROTEIN"/>
    <property type="match status" value="1"/>
</dbReference>
<dbReference type="Gene3D" id="1.20.950.20">
    <property type="entry name" value="Transmembrane di-heme cytochromes, Chain C"/>
    <property type="match status" value="1"/>
</dbReference>
<evidence type="ECO:0000313" key="9">
    <source>
        <dbReference type="Proteomes" id="UP000005744"/>
    </source>
</evidence>
<evidence type="ECO:0000256" key="5">
    <source>
        <dbReference type="ARBA" id="ARBA00023136"/>
    </source>
</evidence>
<dbReference type="Proteomes" id="UP000005744">
    <property type="component" value="Unassembled WGS sequence"/>
</dbReference>
<dbReference type="GO" id="GO:0005886">
    <property type="term" value="C:plasma membrane"/>
    <property type="evidence" value="ECO:0007669"/>
    <property type="project" value="UniProtKB-SubCell"/>
</dbReference>
<dbReference type="OrthoDB" id="196472at2"/>
<dbReference type="SUPFAM" id="SSF81342">
    <property type="entry name" value="Transmembrane di-heme cytochromes"/>
    <property type="match status" value="1"/>
</dbReference>
<keyword evidence="3 6" id="KW-0812">Transmembrane</keyword>
<gene>
    <name evidence="8" type="ORF">BegalDRAFT_0105</name>
</gene>
<keyword evidence="2" id="KW-1003">Cell membrane</keyword>
<feature type="transmembrane region" description="Helical" evidence="6">
    <location>
        <begin position="20"/>
        <end position="38"/>
    </location>
</feature>
<proteinExistence type="predicted"/>
<comment type="subcellular location">
    <subcellularLocation>
        <location evidence="1">Cell membrane</location>
        <topology evidence="1">Multi-pass membrane protein</topology>
    </subcellularLocation>
</comment>
<organism evidence="8 9">
    <name type="scientific">Beggiatoa alba B18LD</name>
    <dbReference type="NCBI Taxonomy" id="395493"/>
    <lineage>
        <taxon>Bacteria</taxon>
        <taxon>Pseudomonadati</taxon>
        <taxon>Pseudomonadota</taxon>
        <taxon>Gammaproteobacteria</taxon>
        <taxon>Thiotrichales</taxon>
        <taxon>Thiotrichaceae</taxon>
        <taxon>Beggiatoa</taxon>
    </lineage>
</organism>
<sequence length="232" mass="26068">METERHTTELKAIPVWDLPVRLFHWVLVLLIIGLWVTAEEDIYYNMTLHTYFGYSVLALVLFRIVWGFVGSKHARFSDFIYGISATLDYLKHLPSRQASPYVGHNPVGGWSVILLLCALLVQTGTGLFADDDIFTTGAFAKFVSSDTRGLLTAIHEINFNILMLLVVLHVAAIVFYRVYKRVNLVKPMIIGTKLVEPEQASVAKKFASTWLALVLMAVIGAGVYWAVFIFAK</sequence>
<dbReference type="GO" id="GO:0022904">
    <property type="term" value="P:respiratory electron transport chain"/>
    <property type="evidence" value="ECO:0007669"/>
    <property type="project" value="InterPro"/>
</dbReference>
<evidence type="ECO:0000256" key="1">
    <source>
        <dbReference type="ARBA" id="ARBA00004651"/>
    </source>
</evidence>
<dbReference type="GO" id="GO:0020037">
    <property type="term" value="F:heme binding"/>
    <property type="evidence" value="ECO:0007669"/>
    <property type="project" value="TreeGrafter"/>
</dbReference>
<feature type="transmembrane region" description="Helical" evidence="6">
    <location>
        <begin position="50"/>
        <end position="69"/>
    </location>
</feature>
<keyword evidence="4 6" id="KW-1133">Transmembrane helix</keyword>
<evidence type="ECO:0000256" key="3">
    <source>
        <dbReference type="ARBA" id="ARBA00022692"/>
    </source>
</evidence>
<dbReference type="RefSeq" id="WP_002682590.1">
    <property type="nucleotide sequence ID" value="NZ_JH600070.1"/>
</dbReference>
<evidence type="ECO:0000313" key="8">
    <source>
        <dbReference type="EMBL" id="EIJ41029.1"/>
    </source>
</evidence>
<dbReference type="PANTHER" id="PTHR30485">
    <property type="entry name" value="NI/FE-HYDROGENASE 1 B-TYPE CYTOCHROME SUBUNIT"/>
    <property type="match status" value="1"/>
</dbReference>
<evidence type="ECO:0000256" key="6">
    <source>
        <dbReference type="SAM" id="Phobius"/>
    </source>
</evidence>
<dbReference type="STRING" id="395493.BegalDRAFT_0105"/>
<reference evidence="8 9" key="1">
    <citation type="submission" date="2011-11" db="EMBL/GenBank/DDBJ databases">
        <title>Improved High-Quality Draft sequence of Beggiatoa alba B18lD.</title>
        <authorList>
            <consortium name="US DOE Joint Genome Institute"/>
            <person name="Lucas S."/>
            <person name="Han J."/>
            <person name="Lapidus A."/>
            <person name="Cheng J.-F."/>
            <person name="Goodwin L."/>
            <person name="Pitluck S."/>
            <person name="Peters L."/>
            <person name="Mikhailova N."/>
            <person name="Held B."/>
            <person name="Detter J.C."/>
            <person name="Han C."/>
            <person name="Tapia R."/>
            <person name="Land M."/>
            <person name="Hauser L."/>
            <person name="Kyrpides N."/>
            <person name="Ivanova N."/>
            <person name="Pagani I."/>
            <person name="Samuel K."/>
            <person name="Teske A."/>
            <person name="Mueller J."/>
            <person name="Woyke T."/>
        </authorList>
    </citation>
    <scope>NUCLEOTIDE SEQUENCE [LARGE SCALE GENOMIC DNA]</scope>
    <source>
        <strain evidence="8 9">B18LD</strain>
    </source>
</reference>
<dbReference type="HOGENOM" id="CLU_078451_0_0_6"/>
<evidence type="ECO:0000256" key="2">
    <source>
        <dbReference type="ARBA" id="ARBA00022475"/>
    </source>
</evidence>
<dbReference type="InterPro" id="IPR011577">
    <property type="entry name" value="Cyt_b561_bac/Ni-Hgenase"/>
</dbReference>
<dbReference type="InterPro" id="IPR051542">
    <property type="entry name" value="Hydrogenase_cytochrome"/>
</dbReference>
<dbReference type="AlphaFoldDB" id="I3CBN6"/>
<keyword evidence="9" id="KW-1185">Reference proteome</keyword>
<dbReference type="EMBL" id="JH600070">
    <property type="protein sequence ID" value="EIJ41029.1"/>
    <property type="molecule type" value="Genomic_DNA"/>
</dbReference>
<evidence type="ECO:0000256" key="4">
    <source>
        <dbReference type="ARBA" id="ARBA00022989"/>
    </source>
</evidence>
<dbReference type="GO" id="GO:0009055">
    <property type="term" value="F:electron transfer activity"/>
    <property type="evidence" value="ECO:0007669"/>
    <property type="project" value="InterPro"/>
</dbReference>
<keyword evidence="5 6" id="KW-0472">Membrane</keyword>
<dbReference type="InterPro" id="IPR016174">
    <property type="entry name" value="Di-haem_cyt_TM"/>
</dbReference>
<accession>I3CBN6</accession>